<dbReference type="InterPro" id="IPR013324">
    <property type="entry name" value="RNA_pol_sigma_r3/r4-like"/>
</dbReference>
<dbReference type="SUPFAM" id="SSF88946">
    <property type="entry name" value="Sigma2 domain of RNA polymerase sigma factors"/>
    <property type="match status" value="1"/>
</dbReference>
<dbReference type="InterPro" id="IPR013325">
    <property type="entry name" value="RNA_pol_sigma_r2"/>
</dbReference>
<name>A0A512RN61_9BACT</name>
<dbReference type="Gene3D" id="1.10.10.10">
    <property type="entry name" value="Winged helix-like DNA-binding domain superfamily/Winged helix DNA-binding domain"/>
    <property type="match status" value="1"/>
</dbReference>
<dbReference type="GO" id="GO:0016987">
    <property type="term" value="F:sigma factor activity"/>
    <property type="evidence" value="ECO:0007669"/>
    <property type="project" value="UniProtKB-KW"/>
</dbReference>
<evidence type="ECO:0000313" key="7">
    <source>
        <dbReference type="EMBL" id="GEP97136.1"/>
    </source>
</evidence>
<dbReference type="PANTHER" id="PTHR43133:SF46">
    <property type="entry name" value="RNA POLYMERASE SIGMA-70 FACTOR ECF SUBFAMILY"/>
    <property type="match status" value="1"/>
</dbReference>
<dbReference type="InterPro" id="IPR007627">
    <property type="entry name" value="RNA_pol_sigma70_r2"/>
</dbReference>
<dbReference type="PANTHER" id="PTHR43133">
    <property type="entry name" value="RNA POLYMERASE ECF-TYPE SIGMA FACTO"/>
    <property type="match status" value="1"/>
</dbReference>
<keyword evidence="8" id="KW-1185">Reference proteome</keyword>
<dbReference type="GO" id="GO:0000428">
    <property type="term" value="C:DNA-directed RNA polymerase complex"/>
    <property type="evidence" value="ECO:0007669"/>
    <property type="project" value="UniProtKB-KW"/>
</dbReference>
<keyword evidence="4" id="KW-0804">Transcription</keyword>
<keyword evidence="2" id="KW-0805">Transcription regulation</keyword>
<dbReference type="RefSeq" id="WP_186831115.1">
    <property type="nucleotide sequence ID" value="NZ_BKAU01000004.1"/>
</dbReference>
<dbReference type="InterPro" id="IPR039425">
    <property type="entry name" value="RNA_pol_sigma-70-like"/>
</dbReference>
<evidence type="ECO:0000256" key="4">
    <source>
        <dbReference type="ARBA" id="ARBA00023163"/>
    </source>
</evidence>
<keyword evidence="3" id="KW-0731">Sigma factor</keyword>
<dbReference type="GO" id="GO:0006352">
    <property type="term" value="P:DNA-templated transcription initiation"/>
    <property type="evidence" value="ECO:0007669"/>
    <property type="project" value="InterPro"/>
</dbReference>
<evidence type="ECO:0000256" key="1">
    <source>
        <dbReference type="ARBA" id="ARBA00010641"/>
    </source>
</evidence>
<comment type="similarity">
    <text evidence="1">Belongs to the sigma-70 factor family. ECF subfamily.</text>
</comment>
<evidence type="ECO:0000256" key="2">
    <source>
        <dbReference type="ARBA" id="ARBA00023015"/>
    </source>
</evidence>
<dbReference type="CDD" id="cd06171">
    <property type="entry name" value="Sigma70_r4"/>
    <property type="match status" value="1"/>
</dbReference>
<accession>A0A512RN61</accession>
<dbReference type="InterPro" id="IPR013249">
    <property type="entry name" value="RNA_pol_sigma70_r4_t2"/>
</dbReference>
<dbReference type="Proteomes" id="UP000321436">
    <property type="component" value="Unassembled WGS sequence"/>
</dbReference>
<evidence type="ECO:0000313" key="8">
    <source>
        <dbReference type="Proteomes" id="UP000321436"/>
    </source>
</evidence>
<dbReference type="AlphaFoldDB" id="A0A512RN61"/>
<proteinExistence type="inferred from homology"/>
<feature type="domain" description="RNA polymerase sigma-70 region 2" evidence="5">
    <location>
        <begin position="24"/>
        <end position="90"/>
    </location>
</feature>
<evidence type="ECO:0000259" key="5">
    <source>
        <dbReference type="Pfam" id="PF04542"/>
    </source>
</evidence>
<dbReference type="EMBL" id="BKAU01000004">
    <property type="protein sequence ID" value="GEP97136.1"/>
    <property type="molecule type" value="Genomic_DNA"/>
</dbReference>
<protein>
    <submittedName>
        <fullName evidence="7">DNA-directed RNA polymerase sigma-70 factor</fullName>
    </submittedName>
</protein>
<gene>
    <name evidence="7" type="ORF">CCY01nite_33960</name>
</gene>
<organism evidence="7 8">
    <name type="scientific">Chitinophaga cymbidii</name>
    <dbReference type="NCBI Taxonomy" id="1096750"/>
    <lineage>
        <taxon>Bacteria</taxon>
        <taxon>Pseudomonadati</taxon>
        <taxon>Bacteroidota</taxon>
        <taxon>Chitinophagia</taxon>
        <taxon>Chitinophagales</taxon>
        <taxon>Chitinophagaceae</taxon>
        <taxon>Chitinophaga</taxon>
    </lineage>
</organism>
<evidence type="ECO:0000256" key="3">
    <source>
        <dbReference type="ARBA" id="ARBA00023082"/>
    </source>
</evidence>
<dbReference type="Pfam" id="PF08281">
    <property type="entry name" value="Sigma70_r4_2"/>
    <property type="match status" value="1"/>
</dbReference>
<dbReference type="SUPFAM" id="SSF88659">
    <property type="entry name" value="Sigma3 and sigma4 domains of RNA polymerase sigma factors"/>
    <property type="match status" value="1"/>
</dbReference>
<evidence type="ECO:0000259" key="6">
    <source>
        <dbReference type="Pfam" id="PF08281"/>
    </source>
</evidence>
<dbReference type="NCBIfam" id="TIGR02937">
    <property type="entry name" value="sigma70-ECF"/>
    <property type="match status" value="1"/>
</dbReference>
<feature type="domain" description="RNA polymerase sigma factor 70 region 4 type 2" evidence="6">
    <location>
        <begin position="120"/>
        <end position="171"/>
    </location>
</feature>
<dbReference type="Gene3D" id="1.10.1740.10">
    <property type="match status" value="1"/>
</dbReference>
<comment type="caution">
    <text evidence="7">The sequence shown here is derived from an EMBL/GenBank/DDBJ whole genome shotgun (WGS) entry which is preliminary data.</text>
</comment>
<dbReference type="Pfam" id="PF04542">
    <property type="entry name" value="Sigma70_r2"/>
    <property type="match status" value="1"/>
</dbReference>
<sequence>MDIHDEKALLRRVALGDEAAFTLLFERCQPGISYVAYQMLHDLEDTRDVLQEIMSKVWQNRARLPQLDNFGAYLHTLTRNHIYDQFRKKANEDAFIAQELQKGPLSHNAFNEIQYRQLLDRLHHLMKQLPPQQYRAFRLSKLEGLRLEEVAGHMGIARETVKKHLKEALKTIRLQLQRQENGWLLCMLLALHN</sequence>
<reference evidence="7 8" key="1">
    <citation type="submission" date="2019-07" db="EMBL/GenBank/DDBJ databases">
        <title>Whole genome shotgun sequence of Chitinophaga cymbidii NBRC 109752.</title>
        <authorList>
            <person name="Hosoyama A."/>
            <person name="Uohara A."/>
            <person name="Ohji S."/>
            <person name="Ichikawa N."/>
        </authorList>
    </citation>
    <scope>NUCLEOTIDE SEQUENCE [LARGE SCALE GENOMIC DNA]</scope>
    <source>
        <strain evidence="7 8">NBRC 109752</strain>
    </source>
</reference>
<dbReference type="GO" id="GO:0003677">
    <property type="term" value="F:DNA binding"/>
    <property type="evidence" value="ECO:0007669"/>
    <property type="project" value="InterPro"/>
</dbReference>
<dbReference type="InterPro" id="IPR036388">
    <property type="entry name" value="WH-like_DNA-bd_sf"/>
</dbReference>
<dbReference type="InterPro" id="IPR014284">
    <property type="entry name" value="RNA_pol_sigma-70_dom"/>
</dbReference>
<keyword evidence="7" id="KW-0240">DNA-directed RNA polymerase</keyword>